<evidence type="ECO:0000313" key="4">
    <source>
        <dbReference type="Proteomes" id="UP000004994"/>
    </source>
</evidence>
<reference evidence="3" key="2">
    <citation type="submission" date="2019-01" db="UniProtKB">
        <authorList>
            <consortium name="EnsemblPlants"/>
        </authorList>
    </citation>
    <scope>IDENTIFICATION</scope>
    <source>
        <strain evidence="3">cv. Heinz 1706</strain>
    </source>
</reference>
<dbReference type="EnsemblPlants" id="Solyc05g048745.1.1">
    <property type="protein sequence ID" value="Solyc05g048745.1.1"/>
    <property type="gene ID" value="Solyc05g048745.1"/>
</dbReference>
<proteinExistence type="predicted"/>
<feature type="region of interest" description="Disordered" evidence="1">
    <location>
        <begin position="1"/>
        <end position="20"/>
    </location>
</feature>
<dbReference type="PANTHER" id="PTHR37610">
    <property type="entry name" value="CCHC-TYPE DOMAIN-CONTAINING PROTEIN"/>
    <property type="match status" value="1"/>
</dbReference>
<feature type="region of interest" description="Disordered" evidence="1">
    <location>
        <begin position="94"/>
        <end position="114"/>
    </location>
</feature>
<dbReference type="Gramene" id="Solyc05g048745.1.1">
    <property type="protein sequence ID" value="Solyc05g048745.1.1"/>
    <property type="gene ID" value="Solyc05g048745.1"/>
</dbReference>
<feature type="region of interest" description="Disordered" evidence="1">
    <location>
        <begin position="376"/>
        <end position="407"/>
    </location>
</feature>
<reference evidence="3" key="1">
    <citation type="journal article" date="2012" name="Nature">
        <title>The tomato genome sequence provides insights into fleshy fruit evolution.</title>
        <authorList>
            <consortium name="Tomato Genome Consortium"/>
        </authorList>
    </citation>
    <scope>NUCLEOTIDE SEQUENCE [LARGE SCALE GENOMIC DNA]</scope>
    <source>
        <strain evidence="3">cv. Heinz 1706</strain>
    </source>
</reference>
<evidence type="ECO:0000313" key="3">
    <source>
        <dbReference type="EnsemblPlants" id="Solyc05g048745.1.1"/>
    </source>
</evidence>
<sequence>MPNQSLSNPESTPTVLVGGSSSRNKIDINHAFYLHSSDSPGMGLVSNIFDGKGYQNWKRSVLIALSAKNKLGFITGTHSAPGSVSGFKPNMGYPRVNNQQPPPPRYPKQNQRFKEKKKYNPNVSCTYYGKIGHIIDECYRLFGFPEDFNFTNEKNHSAPVRGNAAASMEEDDPNYYMDQVNQHMSREQFGHFIQVMKQMKIPESITKSAAADINANAIAVSFPVSSNVSSNVRLWHVRLGHLPYTSMKNDLLDSKDSTITTGIDFFPIINVPVNSPVIDTSPVQSTVPSEHVASPSPIPVRRSHRTNIGTLPSHLKDYICNTIYLSDVTDSCLAVPSNPSNFSYANLSQPSQMILNNMRKLGLTLFPSNLRGDVEISAPSSSSAPSSKKYSKGNVDKQAKRKTFGLP</sequence>
<dbReference type="Proteomes" id="UP000004994">
    <property type="component" value="Chromosome 5"/>
</dbReference>
<evidence type="ECO:0000256" key="1">
    <source>
        <dbReference type="SAM" id="MobiDB-lite"/>
    </source>
</evidence>
<dbReference type="InParanoid" id="A0A3Q7HEA6"/>
<dbReference type="AlphaFoldDB" id="A0A3Q7HEA6"/>
<feature type="compositionally biased region" description="Low complexity" evidence="1">
    <location>
        <begin position="377"/>
        <end position="388"/>
    </location>
</feature>
<evidence type="ECO:0000259" key="2">
    <source>
        <dbReference type="Pfam" id="PF14244"/>
    </source>
</evidence>
<organism evidence="3">
    <name type="scientific">Solanum lycopersicum</name>
    <name type="common">Tomato</name>
    <name type="synonym">Lycopersicon esculentum</name>
    <dbReference type="NCBI Taxonomy" id="4081"/>
    <lineage>
        <taxon>Eukaryota</taxon>
        <taxon>Viridiplantae</taxon>
        <taxon>Streptophyta</taxon>
        <taxon>Embryophyta</taxon>
        <taxon>Tracheophyta</taxon>
        <taxon>Spermatophyta</taxon>
        <taxon>Magnoliopsida</taxon>
        <taxon>eudicotyledons</taxon>
        <taxon>Gunneridae</taxon>
        <taxon>Pentapetalae</taxon>
        <taxon>asterids</taxon>
        <taxon>lamiids</taxon>
        <taxon>Solanales</taxon>
        <taxon>Solanaceae</taxon>
        <taxon>Solanoideae</taxon>
        <taxon>Solaneae</taxon>
        <taxon>Solanum</taxon>
        <taxon>Solanum subgen. Lycopersicon</taxon>
    </lineage>
</organism>
<keyword evidence="4" id="KW-1185">Reference proteome</keyword>
<feature type="domain" description="Retrotransposon Copia-like N-terminal" evidence="2">
    <location>
        <begin position="35"/>
        <end position="81"/>
    </location>
</feature>
<accession>A0A3Q7HEA6</accession>
<name>A0A3Q7HEA6_SOLLC</name>
<dbReference type="InterPro" id="IPR029472">
    <property type="entry name" value="Copia-like_N"/>
</dbReference>
<protein>
    <recommendedName>
        <fullName evidence="2">Retrotransposon Copia-like N-terminal domain-containing protein</fullName>
    </recommendedName>
</protein>
<feature type="region of interest" description="Disordered" evidence="1">
    <location>
        <begin position="285"/>
        <end position="304"/>
    </location>
</feature>
<dbReference type="Pfam" id="PF14244">
    <property type="entry name" value="Retrotran_gag_3"/>
    <property type="match status" value="1"/>
</dbReference>
<dbReference type="PANTHER" id="PTHR37610:SF102">
    <property type="entry name" value="RETROTRANSPOSON COPIA-LIKE N-TERMINAL DOMAIN-CONTAINING PROTEIN"/>
    <property type="match status" value="1"/>
</dbReference>